<evidence type="ECO:0000256" key="1">
    <source>
        <dbReference type="ARBA" id="ARBA00004123"/>
    </source>
</evidence>
<comment type="subcellular location">
    <subcellularLocation>
        <location evidence="1">Nucleus</location>
    </subcellularLocation>
</comment>
<evidence type="ECO:0000313" key="10">
    <source>
        <dbReference type="EMBL" id="KAF2478625.1"/>
    </source>
</evidence>
<dbReference type="InterPro" id="IPR047088">
    <property type="entry name" value="ORC5_C"/>
</dbReference>
<dbReference type="InterPro" id="IPR041664">
    <property type="entry name" value="AAA_16"/>
</dbReference>
<dbReference type="GeneID" id="54472775"/>
<keyword evidence="3" id="KW-0235">DNA replication</keyword>
<accession>A0A6A6PF99</accession>
<evidence type="ECO:0000256" key="6">
    <source>
        <dbReference type="ARBA" id="ARBA00023242"/>
    </source>
</evidence>
<organism evidence="10 11">
    <name type="scientific">Neohortaea acidophila</name>
    <dbReference type="NCBI Taxonomy" id="245834"/>
    <lineage>
        <taxon>Eukaryota</taxon>
        <taxon>Fungi</taxon>
        <taxon>Dikarya</taxon>
        <taxon>Ascomycota</taxon>
        <taxon>Pezizomycotina</taxon>
        <taxon>Dothideomycetes</taxon>
        <taxon>Dothideomycetidae</taxon>
        <taxon>Mycosphaerellales</taxon>
        <taxon>Teratosphaeriaceae</taxon>
        <taxon>Neohortaea</taxon>
    </lineage>
</organism>
<reference evidence="10" key="1">
    <citation type="journal article" date="2020" name="Stud. Mycol.">
        <title>101 Dothideomycetes genomes: a test case for predicting lifestyles and emergence of pathogens.</title>
        <authorList>
            <person name="Haridas S."/>
            <person name="Albert R."/>
            <person name="Binder M."/>
            <person name="Bloem J."/>
            <person name="Labutti K."/>
            <person name="Salamov A."/>
            <person name="Andreopoulos B."/>
            <person name="Baker S."/>
            <person name="Barry K."/>
            <person name="Bills G."/>
            <person name="Bluhm B."/>
            <person name="Cannon C."/>
            <person name="Castanera R."/>
            <person name="Culley D."/>
            <person name="Daum C."/>
            <person name="Ezra D."/>
            <person name="Gonzalez J."/>
            <person name="Henrissat B."/>
            <person name="Kuo A."/>
            <person name="Liang C."/>
            <person name="Lipzen A."/>
            <person name="Lutzoni F."/>
            <person name="Magnuson J."/>
            <person name="Mondo S."/>
            <person name="Nolan M."/>
            <person name="Ohm R."/>
            <person name="Pangilinan J."/>
            <person name="Park H.-J."/>
            <person name="Ramirez L."/>
            <person name="Alfaro M."/>
            <person name="Sun H."/>
            <person name="Tritt A."/>
            <person name="Yoshinaga Y."/>
            <person name="Zwiers L.-H."/>
            <person name="Turgeon B."/>
            <person name="Goodwin S."/>
            <person name="Spatafora J."/>
            <person name="Crous P."/>
            <person name="Grigoriev I."/>
        </authorList>
    </citation>
    <scope>NUCLEOTIDE SEQUENCE</scope>
    <source>
        <strain evidence="10">CBS 113389</strain>
    </source>
</reference>
<evidence type="ECO:0000256" key="3">
    <source>
        <dbReference type="ARBA" id="ARBA00022705"/>
    </source>
</evidence>
<protein>
    <submittedName>
        <fullName evidence="10">Origin recognition complex subunit 5 C-terminus-domain-containing protein</fullName>
    </submittedName>
</protein>
<dbReference type="Pfam" id="PF13191">
    <property type="entry name" value="AAA_16"/>
    <property type="match status" value="1"/>
</dbReference>
<dbReference type="PANTHER" id="PTHR12705">
    <property type="entry name" value="ORIGIN RECOGNITION COMPLEX SUBUNIT 5"/>
    <property type="match status" value="1"/>
</dbReference>
<dbReference type="GO" id="GO:0005664">
    <property type="term" value="C:nuclear origin of replication recognition complex"/>
    <property type="evidence" value="ECO:0007669"/>
    <property type="project" value="TreeGrafter"/>
</dbReference>
<dbReference type="Gene3D" id="3.40.50.300">
    <property type="entry name" value="P-loop containing nucleotide triphosphate hydrolases"/>
    <property type="match status" value="1"/>
</dbReference>
<dbReference type="SUPFAM" id="SSF52540">
    <property type="entry name" value="P-loop containing nucleoside triphosphate hydrolases"/>
    <property type="match status" value="1"/>
</dbReference>
<sequence>MGLSMLPDELLLTLAEQWPCRDAQLKQLSVLLSPSLPTPSTIIVHGSRATGKSSVVRGYLEASKRTFAFIRCRECITGRHLLERTVAAVVRALQDDGATGTKAYNTRCENLSALVQHLQKLLLGKEEGKKFVLVFDGIDKLRDAPPTLLPALARLREYIPTLQTVLILRHPTPRLLHHPGIPHLHFTPYTRQQTLHILSRNSPAIFPTIPPPRDPSYDAELHEEDKSWLWPRFCAAVWDSLGAAAARDLVSFREACLKLWPAFVAPVVAGEFGTRDFSRLLVSQRRLFQDEGVLLHSILDAGAVTTTTNGVAAAVERKATTHELPYYAKWLLLAAYLASYNPAKLDATYFMKTSERGKKRRAGRPSQKRTISRRLLAPAAFPLDRLFSILHAILPHDLRTSVDVYTLVATLTSLRLLVRSGIGGSGGDVLEPGGKWRVGAAVTWEFVLGLARGVKFEVVDYMAE</sequence>
<evidence type="ECO:0000259" key="9">
    <source>
        <dbReference type="Pfam" id="PF21639"/>
    </source>
</evidence>
<evidence type="ECO:0000256" key="4">
    <source>
        <dbReference type="ARBA" id="ARBA00022741"/>
    </source>
</evidence>
<keyword evidence="6" id="KW-0539">Nucleus</keyword>
<comment type="similarity">
    <text evidence="2">Belongs to the ORC5 family.</text>
</comment>
<dbReference type="Pfam" id="PF21639">
    <property type="entry name" value="ORC5_lid"/>
    <property type="match status" value="1"/>
</dbReference>
<dbReference type="EMBL" id="MU001643">
    <property type="protein sequence ID" value="KAF2478625.1"/>
    <property type="molecule type" value="Genomic_DNA"/>
</dbReference>
<dbReference type="OrthoDB" id="365981at2759"/>
<dbReference type="PANTHER" id="PTHR12705:SF0">
    <property type="entry name" value="ORIGIN RECOGNITION COMPLEX SUBUNIT 5"/>
    <property type="match status" value="1"/>
</dbReference>
<proteinExistence type="inferred from homology"/>
<keyword evidence="5" id="KW-0067">ATP-binding</keyword>
<name>A0A6A6PF99_9PEZI</name>
<dbReference type="GO" id="GO:0006270">
    <property type="term" value="P:DNA replication initiation"/>
    <property type="evidence" value="ECO:0007669"/>
    <property type="project" value="TreeGrafter"/>
</dbReference>
<dbReference type="AlphaFoldDB" id="A0A6A6PF99"/>
<dbReference type="InterPro" id="IPR048866">
    <property type="entry name" value="ORC5_lid"/>
</dbReference>
<dbReference type="Proteomes" id="UP000799767">
    <property type="component" value="Unassembled WGS sequence"/>
</dbReference>
<dbReference type="GO" id="GO:0003688">
    <property type="term" value="F:DNA replication origin binding"/>
    <property type="evidence" value="ECO:0007669"/>
    <property type="project" value="TreeGrafter"/>
</dbReference>
<evidence type="ECO:0000259" key="8">
    <source>
        <dbReference type="Pfam" id="PF14630"/>
    </source>
</evidence>
<evidence type="ECO:0000313" key="11">
    <source>
        <dbReference type="Proteomes" id="UP000799767"/>
    </source>
</evidence>
<evidence type="ECO:0000256" key="2">
    <source>
        <dbReference type="ARBA" id="ARBA00006269"/>
    </source>
</evidence>
<dbReference type="InterPro" id="IPR020796">
    <property type="entry name" value="ORC5"/>
</dbReference>
<evidence type="ECO:0000256" key="5">
    <source>
        <dbReference type="ARBA" id="ARBA00022840"/>
    </source>
</evidence>
<evidence type="ECO:0000259" key="7">
    <source>
        <dbReference type="Pfam" id="PF13191"/>
    </source>
</evidence>
<dbReference type="RefSeq" id="XP_033585195.1">
    <property type="nucleotide sequence ID" value="XM_033731773.1"/>
</dbReference>
<feature type="domain" description="Orc1-like AAA ATPase" evidence="7">
    <location>
        <begin position="17"/>
        <end position="158"/>
    </location>
</feature>
<dbReference type="Pfam" id="PF14630">
    <property type="entry name" value="ORC5_C"/>
    <property type="match status" value="1"/>
</dbReference>
<keyword evidence="11" id="KW-1185">Reference proteome</keyword>
<feature type="domain" description="Origin recognition complex subunit 5 C-terminal" evidence="8">
    <location>
        <begin position="324"/>
        <end position="462"/>
    </location>
</feature>
<keyword evidence="4" id="KW-0547">Nucleotide-binding</keyword>
<feature type="domain" description="ORC5 lid" evidence="9">
    <location>
        <begin position="230"/>
        <end position="289"/>
    </location>
</feature>
<gene>
    <name evidence="10" type="ORF">BDY17DRAFT_258403</name>
</gene>
<dbReference type="InterPro" id="IPR027417">
    <property type="entry name" value="P-loop_NTPase"/>
</dbReference>